<proteinExistence type="predicted"/>
<dbReference type="AlphaFoldDB" id="A0A369AKN6"/>
<evidence type="ECO:0000259" key="2">
    <source>
        <dbReference type="PROSITE" id="PS50968"/>
    </source>
</evidence>
<dbReference type="PANTHER" id="PTHR45266:SF3">
    <property type="entry name" value="OXALOACETATE DECARBOXYLASE ALPHA CHAIN"/>
    <property type="match status" value="1"/>
</dbReference>
<feature type="domain" description="Lipoyl-binding" evidence="2">
    <location>
        <begin position="55"/>
        <end position="131"/>
    </location>
</feature>
<dbReference type="SUPFAM" id="SSF51230">
    <property type="entry name" value="Single hybrid motif"/>
    <property type="match status" value="1"/>
</dbReference>
<dbReference type="CDD" id="cd06850">
    <property type="entry name" value="biotinyl_domain"/>
    <property type="match status" value="1"/>
</dbReference>
<dbReference type="InterPro" id="IPR001882">
    <property type="entry name" value="Biotin_BS"/>
</dbReference>
<accession>A0A369AKN6</accession>
<keyword evidence="1" id="KW-0092">Biotin</keyword>
<reference evidence="3 4" key="1">
    <citation type="submission" date="2018-07" db="EMBL/GenBank/DDBJ databases">
        <title>Genomic Encyclopedia of Type Strains, Phase IV (KMG-IV): sequencing the most valuable type-strain genomes for metagenomic binning, comparative biology and taxonomic classification.</title>
        <authorList>
            <person name="Goeker M."/>
        </authorList>
    </citation>
    <scope>NUCLEOTIDE SEQUENCE [LARGE SCALE GENOMIC DNA]</scope>
    <source>
        <strain evidence="3 4">DSM 27016</strain>
    </source>
</reference>
<keyword evidence="4" id="KW-1185">Reference proteome</keyword>
<dbReference type="Proteomes" id="UP000253034">
    <property type="component" value="Unassembled WGS sequence"/>
</dbReference>
<evidence type="ECO:0000256" key="1">
    <source>
        <dbReference type="ARBA" id="ARBA00023267"/>
    </source>
</evidence>
<dbReference type="RefSeq" id="WP_114300102.1">
    <property type="nucleotide sequence ID" value="NZ_QPJT01000040.1"/>
</dbReference>
<dbReference type="InterPro" id="IPR011053">
    <property type="entry name" value="Single_hybrid_motif"/>
</dbReference>
<protein>
    <submittedName>
        <fullName evidence="3">Biotin-dependent enzyme</fullName>
    </submittedName>
</protein>
<gene>
    <name evidence="3" type="ORF">DFR58_1409</name>
</gene>
<evidence type="ECO:0000313" key="3">
    <source>
        <dbReference type="EMBL" id="RCX08898.1"/>
    </source>
</evidence>
<dbReference type="OrthoDB" id="9812676at2"/>
<dbReference type="PROSITE" id="PS00188">
    <property type="entry name" value="BIOTIN"/>
    <property type="match status" value="1"/>
</dbReference>
<dbReference type="Pfam" id="PF00364">
    <property type="entry name" value="Biotin_lipoyl"/>
    <property type="match status" value="1"/>
</dbReference>
<name>A0A369AKN6_9FIRM</name>
<dbReference type="Gene3D" id="2.40.50.100">
    <property type="match status" value="1"/>
</dbReference>
<dbReference type="FunFam" id="2.40.50.100:FF:000003">
    <property type="entry name" value="Acetyl-CoA carboxylase biotin carboxyl carrier protein"/>
    <property type="match status" value="1"/>
</dbReference>
<evidence type="ECO:0000313" key="4">
    <source>
        <dbReference type="Proteomes" id="UP000253034"/>
    </source>
</evidence>
<dbReference type="PANTHER" id="PTHR45266">
    <property type="entry name" value="OXALOACETATE DECARBOXYLASE ALPHA CHAIN"/>
    <property type="match status" value="1"/>
</dbReference>
<dbReference type="EMBL" id="QPJT01000040">
    <property type="protein sequence ID" value="RCX08898.1"/>
    <property type="molecule type" value="Genomic_DNA"/>
</dbReference>
<dbReference type="PROSITE" id="PS50968">
    <property type="entry name" value="BIOTINYL_LIPOYL"/>
    <property type="match status" value="1"/>
</dbReference>
<sequence length="131" mass="13220">MKYIVTINNKNYEVEVEKGQATVVGTTQTVAVAAKPVEQAAPVPAAPAAAPAAAAVQQSVAGEPVKAPMPGVILDIKVSSGASVKKGDVLFILEAMKMENEITAPKDGVVAQISAAKGASVVTGDLLAVLQ</sequence>
<organism evidence="3 4">
    <name type="scientific">Anaerobacterium chartisolvens</name>
    <dbReference type="NCBI Taxonomy" id="1297424"/>
    <lineage>
        <taxon>Bacteria</taxon>
        <taxon>Bacillati</taxon>
        <taxon>Bacillota</taxon>
        <taxon>Clostridia</taxon>
        <taxon>Eubacteriales</taxon>
        <taxon>Oscillospiraceae</taxon>
        <taxon>Anaerobacterium</taxon>
    </lineage>
</organism>
<dbReference type="InterPro" id="IPR050709">
    <property type="entry name" value="Biotin_Carboxyl_Carrier/Decarb"/>
</dbReference>
<comment type="caution">
    <text evidence="3">The sequence shown here is derived from an EMBL/GenBank/DDBJ whole genome shotgun (WGS) entry which is preliminary data.</text>
</comment>
<dbReference type="InterPro" id="IPR000089">
    <property type="entry name" value="Biotin_lipoyl"/>
</dbReference>